<evidence type="ECO:0000313" key="3">
    <source>
        <dbReference type="Proteomes" id="UP000186922"/>
    </source>
</evidence>
<protein>
    <submittedName>
        <fullName evidence="2">Uncharacterized protein</fullName>
    </submittedName>
</protein>
<feature type="region of interest" description="Disordered" evidence="1">
    <location>
        <begin position="43"/>
        <end position="64"/>
    </location>
</feature>
<dbReference type="EMBL" id="BDGG01000011">
    <property type="protein sequence ID" value="GAV05103.1"/>
    <property type="molecule type" value="Genomic_DNA"/>
</dbReference>
<proteinExistence type="predicted"/>
<keyword evidence="3" id="KW-1185">Reference proteome</keyword>
<organism evidence="2 3">
    <name type="scientific">Ramazzottius varieornatus</name>
    <name type="common">Water bear</name>
    <name type="synonym">Tardigrade</name>
    <dbReference type="NCBI Taxonomy" id="947166"/>
    <lineage>
        <taxon>Eukaryota</taxon>
        <taxon>Metazoa</taxon>
        <taxon>Ecdysozoa</taxon>
        <taxon>Tardigrada</taxon>
        <taxon>Eutardigrada</taxon>
        <taxon>Parachela</taxon>
        <taxon>Hypsibioidea</taxon>
        <taxon>Ramazzottiidae</taxon>
        <taxon>Ramazzottius</taxon>
    </lineage>
</organism>
<dbReference type="AlphaFoldDB" id="A0A1D1VXS3"/>
<dbReference type="Proteomes" id="UP000186922">
    <property type="component" value="Unassembled WGS sequence"/>
</dbReference>
<reference evidence="2 3" key="1">
    <citation type="journal article" date="2016" name="Nat. Commun.">
        <title>Extremotolerant tardigrade genome and improved radiotolerance of human cultured cells by tardigrade-unique protein.</title>
        <authorList>
            <person name="Hashimoto T."/>
            <person name="Horikawa D.D."/>
            <person name="Saito Y."/>
            <person name="Kuwahara H."/>
            <person name="Kozuka-Hata H."/>
            <person name="Shin-I T."/>
            <person name="Minakuchi Y."/>
            <person name="Ohishi K."/>
            <person name="Motoyama A."/>
            <person name="Aizu T."/>
            <person name="Enomoto A."/>
            <person name="Kondo K."/>
            <person name="Tanaka S."/>
            <person name="Hara Y."/>
            <person name="Koshikawa S."/>
            <person name="Sagara H."/>
            <person name="Miura T."/>
            <person name="Yokobori S."/>
            <person name="Miyagawa K."/>
            <person name="Suzuki Y."/>
            <person name="Kubo T."/>
            <person name="Oyama M."/>
            <person name="Kohara Y."/>
            <person name="Fujiyama A."/>
            <person name="Arakawa K."/>
            <person name="Katayama T."/>
            <person name="Toyoda A."/>
            <person name="Kunieda T."/>
        </authorList>
    </citation>
    <scope>NUCLEOTIDE SEQUENCE [LARGE SCALE GENOMIC DNA]</scope>
    <source>
        <strain evidence="2 3">YOKOZUNA-1</strain>
    </source>
</reference>
<gene>
    <name evidence="2" type="primary">RvY_15282-1</name>
    <name evidence="2" type="synonym">RvY_15282.1</name>
    <name evidence="2" type="ORF">RvY_15282</name>
</gene>
<evidence type="ECO:0000313" key="2">
    <source>
        <dbReference type="EMBL" id="GAV05103.1"/>
    </source>
</evidence>
<comment type="caution">
    <text evidence="2">The sequence shown here is derived from an EMBL/GenBank/DDBJ whole genome shotgun (WGS) entry which is preliminary data.</text>
</comment>
<name>A0A1D1VXS3_RAMVA</name>
<accession>A0A1D1VXS3</accession>
<evidence type="ECO:0000256" key="1">
    <source>
        <dbReference type="SAM" id="MobiDB-lite"/>
    </source>
</evidence>
<sequence>MEKLASNGGEHWIRQISYVGRNLKLARRGSSGQTSPVVFAPSQHRPVQIPEPSTAWRADPYPAL</sequence>